<dbReference type="PROSITE" id="PS00674">
    <property type="entry name" value="AAA"/>
    <property type="match status" value="1"/>
</dbReference>
<dbReference type="GO" id="GO:0016887">
    <property type="term" value="F:ATP hydrolysis activity"/>
    <property type="evidence" value="ECO:0007669"/>
    <property type="project" value="InterPro"/>
</dbReference>
<dbReference type="InterPro" id="IPR003960">
    <property type="entry name" value="ATPase_AAA_CS"/>
</dbReference>
<gene>
    <name evidence="7" type="ORF">SBAD_LOCUS9905</name>
</gene>
<sequence length="274" mass="30364">RNLLGVLLYGPPGCGKTLLAKVIASVSGACFINLDISSLTDKWYGETQKLTAAVFSLAAKVQPVIIFVDEIDSVLRTRDSFDHEATAMMKAQFMTMWDGLLSDDACRIVVVGATNRPNDVDKAILRRMPCHFHVGYPNAEQRLAVLKVILRKEKRGDDVNLAEIAAKAGGGGSDDDSDNLLEKVSCSDLKEICRLAAFQRARRYYIRLSLAHIKKRLFFNNLNVCHVFVFVASLESYMSSKVDCIIRVFSVLSDAVIRNFSLHTLYGDVPAKEA</sequence>
<dbReference type="Gene3D" id="3.40.50.300">
    <property type="entry name" value="P-loop containing nucleotide triphosphate hydrolases"/>
    <property type="match status" value="1"/>
</dbReference>
<dbReference type="Proteomes" id="UP000270296">
    <property type="component" value="Unassembled WGS sequence"/>
</dbReference>
<evidence type="ECO:0000256" key="2">
    <source>
        <dbReference type="ARBA" id="ARBA00022741"/>
    </source>
</evidence>
<feature type="domain" description="AAA+ ATPase" evidence="6">
    <location>
        <begin position="2"/>
        <end position="138"/>
    </location>
</feature>
<dbReference type="InterPro" id="IPR027417">
    <property type="entry name" value="P-loop_NTPase"/>
</dbReference>
<dbReference type="PANTHER" id="PTHR45644">
    <property type="entry name" value="AAA ATPASE, PUTATIVE (AFU_ORTHOLOGUE AFUA_2G12920)-RELATED-RELATED"/>
    <property type="match status" value="1"/>
</dbReference>
<evidence type="ECO:0000313" key="9">
    <source>
        <dbReference type="WBParaSite" id="SBAD_0001025601-mRNA-1"/>
    </source>
</evidence>
<proteinExistence type="inferred from homology"/>
<dbReference type="SMART" id="SM00382">
    <property type="entry name" value="AAA"/>
    <property type="match status" value="1"/>
</dbReference>
<evidence type="ECO:0000313" key="8">
    <source>
        <dbReference type="Proteomes" id="UP000270296"/>
    </source>
</evidence>
<name>A0A183J207_9BILA</name>
<reference evidence="9" key="1">
    <citation type="submission" date="2016-06" db="UniProtKB">
        <authorList>
            <consortium name="WormBaseParasite"/>
        </authorList>
    </citation>
    <scope>IDENTIFICATION</scope>
</reference>
<dbReference type="GO" id="GO:0005741">
    <property type="term" value="C:mitochondrial outer membrane"/>
    <property type="evidence" value="ECO:0007669"/>
    <property type="project" value="TreeGrafter"/>
</dbReference>
<dbReference type="EMBL" id="UZAM01013329">
    <property type="protein sequence ID" value="VDP27101.1"/>
    <property type="molecule type" value="Genomic_DNA"/>
</dbReference>
<dbReference type="WBParaSite" id="SBAD_0001025601-mRNA-1">
    <property type="protein sequence ID" value="SBAD_0001025601-mRNA-1"/>
    <property type="gene ID" value="SBAD_0001025601"/>
</dbReference>
<protein>
    <submittedName>
        <fullName evidence="9">AAA domain-containing protein</fullName>
    </submittedName>
</protein>
<evidence type="ECO:0000256" key="4">
    <source>
        <dbReference type="ARBA" id="ARBA00023128"/>
    </source>
</evidence>
<dbReference type="SUPFAM" id="SSF52540">
    <property type="entry name" value="P-loop containing nucleoside triphosphate hydrolases"/>
    <property type="match status" value="1"/>
</dbReference>
<dbReference type="PANTHER" id="PTHR45644:SF3">
    <property type="entry name" value="FI08533P-RELATED"/>
    <property type="match status" value="1"/>
</dbReference>
<organism evidence="9">
    <name type="scientific">Soboliphyme baturini</name>
    <dbReference type="NCBI Taxonomy" id="241478"/>
    <lineage>
        <taxon>Eukaryota</taxon>
        <taxon>Metazoa</taxon>
        <taxon>Ecdysozoa</taxon>
        <taxon>Nematoda</taxon>
        <taxon>Enoplea</taxon>
        <taxon>Dorylaimia</taxon>
        <taxon>Dioctophymatida</taxon>
        <taxon>Dioctophymatoidea</taxon>
        <taxon>Soboliphymatidae</taxon>
        <taxon>Soboliphyme</taxon>
    </lineage>
</organism>
<keyword evidence="3 5" id="KW-0067">ATP-binding</keyword>
<comment type="similarity">
    <text evidence="5">Belongs to the AAA ATPase family.</text>
</comment>
<evidence type="ECO:0000259" key="6">
    <source>
        <dbReference type="SMART" id="SM00382"/>
    </source>
</evidence>
<dbReference type="InterPro" id="IPR003959">
    <property type="entry name" value="ATPase_AAA_core"/>
</dbReference>
<evidence type="ECO:0000256" key="1">
    <source>
        <dbReference type="ARBA" id="ARBA00004173"/>
    </source>
</evidence>
<evidence type="ECO:0000256" key="5">
    <source>
        <dbReference type="RuleBase" id="RU003651"/>
    </source>
</evidence>
<dbReference type="Gene3D" id="1.10.8.60">
    <property type="match status" value="1"/>
</dbReference>
<evidence type="ECO:0000313" key="7">
    <source>
        <dbReference type="EMBL" id="VDP27101.1"/>
    </source>
</evidence>
<comment type="subcellular location">
    <subcellularLocation>
        <location evidence="1">Mitochondrion</location>
    </subcellularLocation>
</comment>
<keyword evidence="8" id="KW-1185">Reference proteome</keyword>
<reference evidence="7 8" key="2">
    <citation type="submission" date="2018-11" db="EMBL/GenBank/DDBJ databases">
        <authorList>
            <consortium name="Pathogen Informatics"/>
        </authorList>
    </citation>
    <scope>NUCLEOTIDE SEQUENCE [LARGE SCALE GENOMIC DNA]</scope>
</reference>
<accession>A0A183J207</accession>
<keyword evidence="2 5" id="KW-0547">Nucleotide-binding</keyword>
<dbReference type="OrthoDB" id="10254455at2759"/>
<dbReference type="InterPro" id="IPR051701">
    <property type="entry name" value="Mito_OM_Translocase_MSP1"/>
</dbReference>
<dbReference type="Pfam" id="PF00004">
    <property type="entry name" value="AAA"/>
    <property type="match status" value="1"/>
</dbReference>
<keyword evidence="4" id="KW-0496">Mitochondrion</keyword>
<dbReference type="GO" id="GO:0005524">
    <property type="term" value="F:ATP binding"/>
    <property type="evidence" value="ECO:0007669"/>
    <property type="project" value="UniProtKB-KW"/>
</dbReference>
<dbReference type="InterPro" id="IPR003593">
    <property type="entry name" value="AAA+_ATPase"/>
</dbReference>
<evidence type="ECO:0000256" key="3">
    <source>
        <dbReference type="ARBA" id="ARBA00022840"/>
    </source>
</evidence>
<dbReference type="AlphaFoldDB" id="A0A183J207"/>
<dbReference type="GO" id="GO:0140570">
    <property type="term" value="P:extraction of mislocalized protein from mitochondrial outer membrane"/>
    <property type="evidence" value="ECO:0007669"/>
    <property type="project" value="TreeGrafter"/>
</dbReference>